<keyword evidence="1" id="KW-0472">Membrane</keyword>
<reference evidence="2 3" key="1">
    <citation type="journal article" date="2018" name="Environ. Microbiol.">
        <title>Novel energy conservation strategies and behaviour of Pelotomaculum schinkii driving syntrophic propionate catabolism.</title>
        <authorList>
            <person name="Hidalgo-Ahumada C.A.P."/>
            <person name="Nobu M.K."/>
            <person name="Narihiro T."/>
            <person name="Tamaki H."/>
            <person name="Liu W.T."/>
            <person name="Kamagata Y."/>
            <person name="Stams A.J.M."/>
            <person name="Imachi H."/>
            <person name="Sousa D.Z."/>
        </authorList>
    </citation>
    <scope>NUCLEOTIDE SEQUENCE [LARGE SCALE GENOMIC DNA]</scope>
    <source>
        <strain evidence="2 3">HH</strain>
    </source>
</reference>
<dbReference type="RefSeq" id="WP_190239703.1">
    <property type="nucleotide sequence ID" value="NZ_QFGA01000001.1"/>
</dbReference>
<evidence type="ECO:0000256" key="1">
    <source>
        <dbReference type="SAM" id="Phobius"/>
    </source>
</evidence>
<evidence type="ECO:0000313" key="2">
    <source>
        <dbReference type="EMBL" id="TEB07925.1"/>
    </source>
</evidence>
<accession>A0A4Y7RFY2</accession>
<dbReference type="EMBL" id="QFGA01000001">
    <property type="protein sequence ID" value="TEB07925.1"/>
    <property type="molecule type" value="Genomic_DNA"/>
</dbReference>
<dbReference type="AlphaFoldDB" id="A0A4Y7RFY2"/>
<organism evidence="2 3">
    <name type="scientific">Pelotomaculum schinkii</name>
    <dbReference type="NCBI Taxonomy" id="78350"/>
    <lineage>
        <taxon>Bacteria</taxon>
        <taxon>Bacillati</taxon>
        <taxon>Bacillota</taxon>
        <taxon>Clostridia</taxon>
        <taxon>Eubacteriales</taxon>
        <taxon>Desulfotomaculaceae</taxon>
        <taxon>Pelotomaculum</taxon>
    </lineage>
</organism>
<proteinExistence type="predicted"/>
<comment type="caution">
    <text evidence="2">The sequence shown here is derived from an EMBL/GenBank/DDBJ whole genome shotgun (WGS) entry which is preliminary data.</text>
</comment>
<evidence type="ECO:0000313" key="3">
    <source>
        <dbReference type="Proteomes" id="UP000298324"/>
    </source>
</evidence>
<feature type="transmembrane region" description="Helical" evidence="1">
    <location>
        <begin position="107"/>
        <end position="131"/>
    </location>
</feature>
<gene>
    <name evidence="2" type="ORF">Psch_01480</name>
</gene>
<feature type="transmembrane region" description="Helical" evidence="1">
    <location>
        <begin position="143"/>
        <end position="162"/>
    </location>
</feature>
<dbReference type="Proteomes" id="UP000298324">
    <property type="component" value="Unassembled WGS sequence"/>
</dbReference>
<sequence>MKEIKLYNVIFPIWFLMFFPPVIVVTLAGNFIIDSLVIVVCFYVFKLADSQSSLKTFYMKSIFKVWILGFLADIIGAAILFATGFLGDYFGLSHRLISAISYDPFNHTGAVIITIFAMLVSSFFIFLFNYRITLRNLILERKIRLNVAITIAIVTIPWTYLLPTKWFY</sequence>
<feature type="transmembrane region" description="Helical" evidence="1">
    <location>
        <begin position="65"/>
        <end position="87"/>
    </location>
</feature>
<name>A0A4Y7RFY2_9FIRM</name>
<keyword evidence="1" id="KW-1133">Transmembrane helix</keyword>
<protein>
    <submittedName>
        <fullName evidence="2">Uncharacterized protein</fullName>
    </submittedName>
</protein>
<keyword evidence="3" id="KW-1185">Reference proteome</keyword>
<keyword evidence="1" id="KW-0812">Transmembrane</keyword>
<feature type="transmembrane region" description="Helical" evidence="1">
    <location>
        <begin position="12"/>
        <end position="45"/>
    </location>
</feature>